<dbReference type="GO" id="GO:0004519">
    <property type="term" value="F:endonuclease activity"/>
    <property type="evidence" value="ECO:0007669"/>
    <property type="project" value="UniProtKB-KW"/>
</dbReference>
<dbReference type="PROSITE" id="PS50830">
    <property type="entry name" value="TNASE_3"/>
    <property type="match status" value="1"/>
</dbReference>
<dbReference type="Gene3D" id="2.40.50.90">
    <property type="match status" value="1"/>
</dbReference>
<dbReference type="EMBL" id="JAUSVF010000001">
    <property type="protein sequence ID" value="MDQ0320605.1"/>
    <property type="molecule type" value="Genomic_DNA"/>
</dbReference>
<dbReference type="PANTHER" id="PTHR12302">
    <property type="entry name" value="EBNA2 BINDING PROTEIN P100"/>
    <property type="match status" value="1"/>
</dbReference>
<keyword evidence="2" id="KW-0255">Endonuclease</keyword>
<dbReference type="Pfam" id="PF00565">
    <property type="entry name" value="SNase"/>
    <property type="match status" value="1"/>
</dbReference>
<keyword evidence="2" id="KW-0540">Nuclease</keyword>
<dbReference type="SMART" id="SM00318">
    <property type="entry name" value="SNc"/>
    <property type="match status" value="1"/>
</dbReference>
<feature type="domain" description="TNase-like" evidence="1">
    <location>
        <begin position="45"/>
        <end position="177"/>
    </location>
</feature>
<gene>
    <name evidence="2" type="ORF">QO002_002743</name>
</gene>
<evidence type="ECO:0000313" key="2">
    <source>
        <dbReference type="EMBL" id="MDQ0320605.1"/>
    </source>
</evidence>
<evidence type="ECO:0000313" key="3">
    <source>
        <dbReference type="Proteomes" id="UP001230207"/>
    </source>
</evidence>
<dbReference type="InterPro" id="IPR016071">
    <property type="entry name" value="Staphylococal_nuclease_OB-fold"/>
</dbReference>
<keyword evidence="3" id="KW-1185">Reference proteome</keyword>
<evidence type="ECO:0000259" key="1">
    <source>
        <dbReference type="PROSITE" id="PS50830"/>
    </source>
</evidence>
<dbReference type="RefSeq" id="WP_307230514.1">
    <property type="nucleotide sequence ID" value="NZ_JAUSVF010000001.1"/>
</dbReference>
<accession>A0ABU0BQU7</accession>
<organism evidence="2 3">
    <name type="scientific">Pararhizobium capsulatum DSM 1112</name>
    <dbReference type="NCBI Taxonomy" id="1121113"/>
    <lineage>
        <taxon>Bacteria</taxon>
        <taxon>Pseudomonadati</taxon>
        <taxon>Pseudomonadota</taxon>
        <taxon>Alphaproteobacteria</taxon>
        <taxon>Hyphomicrobiales</taxon>
        <taxon>Rhizobiaceae</taxon>
        <taxon>Rhizobium/Agrobacterium group</taxon>
        <taxon>Pararhizobium</taxon>
    </lineage>
</organism>
<dbReference type="InterPro" id="IPR035437">
    <property type="entry name" value="SNase_OB-fold_sf"/>
</dbReference>
<sequence>MIRLRERRGGLLRDVLLTAVLLGLMALVVARIDEANRIFLSGSTRVVDGDTLVMGEERIRLLGIDAPELQQICLDGETPRHCGQESRAQLVEMVAQGPVECSGHAKDKYNRLLAVCVAGGRELNAAMVRAGQAIGYGGYKDEERIAQAERRAFGPAHSTHRRIGAGSMAEWRRHPIW</sequence>
<protein>
    <submittedName>
        <fullName evidence="2">Endonuclease YncB(Thermonuclease family)</fullName>
    </submittedName>
</protein>
<dbReference type="Proteomes" id="UP001230207">
    <property type="component" value="Unassembled WGS sequence"/>
</dbReference>
<comment type="caution">
    <text evidence="2">The sequence shown here is derived from an EMBL/GenBank/DDBJ whole genome shotgun (WGS) entry which is preliminary data.</text>
</comment>
<dbReference type="PANTHER" id="PTHR12302:SF26">
    <property type="entry name" value="BLR1266 PROTEIN"/>
    <property type="match status" value="1"/>
</dbReference>
<reference evidence="2 3" key="1">
    <citation type="submission" date="2023-07" db="EMBL/GenBank/DDBJ databases">
        <title>Genomic Encyclopedia of Type Strains, Phase IV (KMG-IV): sequencing the most valuable type-strain genomes for metagenomic binning, comparative biology and taxonomic classification.</title>
        <authorList>
            <person name="Goeker M."/>
        </authorList>
    </citation>
    <scope>NUCLEOTIDE SEQUENCE [LARGE SCALE GENOMIC DNA]</scope>
    <source>
        <strain evidence="2 3">DSM 1112</strain>
    </source>
</reference>
<keyword evidence="2" id="KW-0378">Hydrolase</keyword>
<dbReference type="SUPFAM" id="SSF50199">
    <property type="entry name" value="Staphylococcal nuclease"/>
    <property type="match status" value="1"/>
</dbReference>
<proteinExistence type="predicted"/>
<name>A0ABU0BQU7_9HYPH</name>